<dbReference type="InterPro" id="IPR018247">
    <property type="entry name" value="EF_Hand_1_Ca_BS"/>
</dbReference>
<dbReference type="InParanoid" id="E4WQA3"/>
<evidence type="ECO:0000256" key="1">
    <source>
        <dbReference type="SAM" id="Coils"/>
    </source>
</evidence>
<evidence type="ECO:0008006" key="4">
    <source>
        <dbReference type="Google" id="ProtNLM"/>
    </source>
</evidence>
<proteinExistence type="predicted"/>
<keyword evidence="1" id="KW-0175">Coiled coil</keyword>
<evidence type="ECO:0000313" key="3">
    <source>
        <dbReference type="Proteomes" id="UP000001307"/>
    </source>
</evidence>
<evidence type="ECO:0000313" key="2">
    <source>
        <dbReference type="EMBL" id="CBY20087.1"/>
    </source>
</evidence>
<reference evidence="2" key="1">
    <citation type="journal article" date="2010" name="Science">
        <title>Plasticity of animal genome architecture unmasked by rapid evolution of a pelagic tunicate.</title>
        <authorList>
            <person name="Denoeud F."/>
            <person name="Henriet S."/>
            <person name="Mungpakdee S."/>
            <person name="Aury J.M."/>
            <person name="Da Silva C."/>
            <person name="Brinkmann H."/>
            <person name="Mikhaleva J."/>
            <person name="Olsen L.C."/>
            <person name="Jubin C."/>
            <person name="Canestro C."/>
            <person name="Bouquet J.M."/>
            <person name="Danks G."/>
            <person name="Poulain J."/>
            <person name="Campsteijn C."/>
            <person name="Adamski M."/>
            <person name="Cross I."/>
            <person name="Yadetie F."/>
            <person name="Muffato M."/>
            <person name="Louis A."/>
            <person name="Butcher S."/>
            <person name="Tsagkogeorga G."/>
            <person name="Konrad A."/>
            <person name="Singh S."/>
            <person name="Jensen M.F."/>
            <person name="Cong E.H."/>
            <person name="Eikeseth-Otteraa H."/>
            <person name="Noel B."/>
            <person name="Anthouard V."/>
            <person name="Porcel B.M."/>
            <person name="Kachouri-Lafond R."/>
            <person name="Nishino A."/>
            <person name="Ugolini M."/>
            <person name="Chourrout P."/>
            <person name="Nishida H."/>
            <person name="Aasland R."/>
            <person name="Huzurbazar S."/>
            <person name="Westhof E."/>
            <person name="Delsuc F."/>
            <person name="Lehrach H."/>
            <person name="Reinhardt R."/>
            <person name="Weissenbach J."/>
            <person name="Roy S.W."/>
            <person name="Artiguenave F."/>
            <person name="Postlethwait J.H."/>
            <person name="Manak J.R."/>
            <person name="Thompson E.M."/>
            <person name="Jaillon O."/>
            <person name="Du Pasquier L."/>
            <person name="Boudinot P."/>
            <person name="Liberles D.A."/>
            <person name="Volff J.N."/>
            <person name="Philippe H."/>
            <person name="Lenhard B."/>
            <person name="Roest Crollius H."/>
            <person name="Wincker P."/>
            <person name="Chourrout D."/>
        </authorList>
    </citation>
    <scope>NUCLEOTIDE SEQUENCE [LARGE SCALE GENOMIC DNA]</scope>
</reference>
<protein>
    <recommendedName>
        <fullName evidence="4">EF-hand domain-containing protein</fullName>
    </recommendedName>
</protein>
<keyword evidence="3" id="KW-1185">Reference proteome</keyword>
<organism evidence="2">
    <name type="scientific">Oikopleura dioica</name>
    <name type="common">Tunicate</name>
    <dbReference type="NCBI Taxonomy" id="34765"/>
    <lineage>
        <taxon>Eukaryota</taxon>
        <taxon>Metazoa</taxon>
        <taxon>Chordata</taxon>
        <taxon>Tunicata</taxon>
        <taxon>Appendicularia</taxon>
        <taxon>Copelata</taxon>
        <taxon>Oikopleuridae</taxon>
        <taxon>Oikopleura</taxon>
    </lineage>
</organism>
<name>E4WQA3_OIKDI</name>
<gene>
    <name evidence="2" type="ORF">GSOID_T00000070001</name>
</gene>
<sequence>MSFRYAMSYRTKLTAKDQRKETLAAVEEADCVQDHFTGSFPPGTTTAEKTAYWEKRGSAELILLEQGASALKRRPASPNRGSGSGQNALDKFYGPNLVAGKTPKYKHSHFIESAGPQDQYVLYKDEEASKKRSDKHIRQGLPFFFVRYLKKAQNVCPGVKTPSFYSDLVGRFGLLSKLYKDKFPKTYAQVSKGVMSVVSAMDPSSCHYRGDLIMPYDRNFTDVDKATGFLSMIGTKSKLNVQKYNSRTGAYYYEDEIVRVYDVIYNLSEFGRVFPTHSSRDDARLFLGCSAEDLKSAESMLTLVDFYHLTQHLLMLPQDERQLFSITAFNSGICLGTLQFYGTLKTLRLNSGESYLGDENFVLATKEPHAKRGPTISVEAYKQKQSVTTSRTKDTIKDGKKTRKALAHDAAHTSKAERLIAAAAATPETTESEREKLSMHFNEELEAVILAKIAQNPGFLEAFRAQQQAQVEFQQLMNEVRDAANAPPSMELALRKNAAQRLEEHRARMDTQEDTPAAQREHELRQVMLDMGFEFTRPAADQTWVLLIKNSKNFFGCDVCLGQQSVMKNACPCLRVWMRRRRAARNESNEPVSEAFNGCESCGFSAFRNADFCACMDIAFDALLSKQELSPCRLCGEPQECACPLVMDRDGPVLSLAPRPVEPMVGLSNKANPDFLPTQPDLDTNYQAEIAGLEEILAAEHQPDSWASSGVLPGHLPELHVKYPAGASTPLAPYAEPPSLEEDDPGRNFSDRLTSLFEGPGTRTVLPSDFEERSLREATGEDCTIEDFGHGTRIVDLRDHAKSIAKKETPDPTKSRKVTGYSALPREVIPFDGRSFGVNGAAHPQHFQSFKADGSVQKTCPSYVLYNSPLASNPKLGLTKPAKVTERYLVKNRRGKMFTPKGTLLRILQDTCGVQKLSPHESVKESELTRFTGKEIYDLAKDVQYYDEDERTVKVGNATCLRIISMMQLEPTDIPDLGDRRWLYTLSFSDSHGSSPSEFVLQITGMLSYFSRFWDEFQDSDGQRNFKLKLPGRDHASFALSIGGQRGEERWSMKIAGRLALSLLVGCGRTKTLAEGDADPAISEDGYKAYLAAMSTKKPLVRDYSEGSSSESMMVDPKYIAPTAVGLWRKVKDSKGKSFWYQSTFDGLGYEFAPPKEDVLGHRVLVTLGDQVKVEKFQCLLGVSYFLCSHFEELKARYPSYCTSNGFDRRDKAFKSMRFSQGLLNPQWRKYMELLPRFLGANWAEDIENTLFRQHCDLGDMWRPEGKNGHLARKFLSESDRDGDRNIEETEIIGRVNDLGQFVRMQEEPTLLAEGFAQAGESVLLDHSHTWAVGTRHKRLDGSRKGVSTAEFSGNETF</sequence>
<accession>E4WQA3</accession>
<dbReference type="Proteomes" id="UP000001307">
    <property type="component" value="Unassembled WGS sequence"/>
</dbReference>
<dbReference type="PROSITE" id="PS00018">
    <property type="entry name" value="EF_HAND_1"/>
    <property type="match status" value="1"/>
</dbReference>
<feature type="coiled-coil region" evidence="1">
    <location>
        <begin position="466"/>
        <end position="515"/>
    </location>
</feature>
<dbReference type="EMBL" id="FN653015">
    <property type="protein sequence ID" value="CBY20087.1"/>
    <property type="molecule type" value="Genomic_DNA"/>
</dbReference>